<dbReference type="AlphaFoldDB" id="A0A8J2VP84"/>
<protein>
    <submittedName>
        <fullName evidence="1">Uncharacterized protein</fullName>
    </submittedName>
</protein>
<proteinExistence type="predicted"/>
<comment type="caution">
    <text evidence="1">The sequence shown here is derived from an EMBL/GenBank/DDBJ whole genome shotgun (WGS) entry which is preliminary data.</text>
</comment>
<keyword evidence="2" id="KW-1185">Reference proteome</keyword>
<evidence type="ECO:0000313" key="2">
    <source>
        <dbReference type="Proteomes" id="UP000602745"/>
    </source>
</evidence>
<sequence>MTARMRHHGVDWDKARDPLLGTFVGRLAQLGVIGGGISMEQYRAAQLYLETLDAWHRATGAPQNFNQPRPEGEGNGDWEAFVRSAKQQYAAMREALADLQVTGRTPAPIAALDVLVVRNVEHWPLVGDLRIALNALKRHFIDGQKKAA</sequence>
<name>A0A8J2VP84_9RHOB</name>
<organism evidence="1 2">
    <name type="scientific">Agaricicola taiwanensis</name>
    <dbReference type="NCBI Taxonomy" id="591372"/>
    <lineage>
        <taxon>Bacteria</taxon>
        <taxon>Pseudomonadati</taxon>
        <taxon>Pseudomonadota</taxon>
        <taxon>Alphaproteobacteria</taxon>
        <taxon>Rhodobacterales</taxon>
        <taxon>Paracoccaceae</taxon>
        <taxon>Agaricicola</taxon>
    </lineage>
</organism>
<gene>
    <name evidence="1" type="ORF">GCM10007276_12170</name>
</gene>
<dbReference type="Proteomes" id="UP000602745">
    <property type="component" value="Unassembled WGS sequence"/>
</dbReference>
<accession>A0A8J2VP84</accession>
<dbReference type="EMBL" id="BMCP01000001">
    <property type="protein sequence ID" value="GGE36254.1"/>
    <property type="molecule type" value="Genomic_DNA"/>
</dbReference>
<reference evidence="1" key="2">
    <citation type="submission" date="2020-09" db="EMBL/GenBank/DDBJ databases">
        <authorList>
            <person name="Sun Q."/>
            <person name="Sedlacek I."/>
        </authorList>
    </citation>
    <scope>NUCLEOTIDE SEQUENCE</scope>
    <source>
        <strain evidence="1">CCM 7684</strain>
    </source>
</reference>
<reference evidence="1" key="1">
    <citation type="journal article" date="2014" name="Int. J. Syst. Evol. Microbiol.">
        <title>Complete genome sequence of Corynebacterium casei LMG S-19264T (=DSM 44701T), isolated from a smear-ripened cheese.</title>
        <authorList>
            <consortium name="US DOE Joint Genome Institute (JGI-PGF)"/>
            <person name="Walter F."/>
            <person name="Albersmeier A."/>
            <person name="Kalinowski J."/>
            <person name="Ruckert C."/>
        </authorList>
    </citation>
    <scope>NUCLEOTIDE SEQUENCE</scope>
    <source>
        <strain evidence="1">CCM 7684</strain>
    </source>
</reference>
<evidence type="ECO:0000313" key="1">
    <source>
        <dbReference type="EMBL" id="GGE36254.1"/>
    </source>
</evidence>